<dbReference type="InterPro" id="IPR002048">
    <property type="entry name" value="EF_hand_dom"/>
</dbReference>
<proteinExistence type="predicted"/>
<reference evidence="4" key="1">
    <citation type="submission" date="2016-10" db="EMBL/GenBank/DDBJ databases">
        <authorList>
            <person name="Benchimol M."/>
            <person name="Almeida L.G."/>
            <person name="Vasconcelos A.T."/>
            <person name="Perreira-Neves A."/>
            <person name="Rosa I.A."/>
            <person name="Tasca T."/>
            <person name="Bogo M.R."/>
            <person name="de Souza W."/>
        </authorList>
    </citation>
    <scope>NUCLEOTIDE SEQUENCE [LARGE SCALE GENOMIC DNA]</scope>
    <source>
        <strain evidence="4">K</strain>
    </source>
</reference>
<dbReference type="Gene3D" id="1.10.238.10">
    <property type="entry name" value="EF-hand"/>
    <property type="match status" value="1"/>
</dbReference>
<comment type="caution">
    <text evidence="4">The sequence shown here is derived from an EMBL/GenBank/DDBJ whole genome shotgun (WGS) entry which is preliminary data.</text>
</comment>
<dbReference type="InterPro" id="IPR045198">
    <property type="entry name" value="CNBL1-10"/>
</dbReference>
<keyword evidence="5" id="KW-1185">Reference proteome</keyword>
<gene>
    <name evidence="4" type="primary">CBL7</name>
    <name evidence="4" type="ORF">TRFO_33596</name>
</gene>
<evidence type="ECO:0000313" key="5">
    <source>
        <dbReference type="Proteomes" id="UP000179807"/>
    </source>
</evidence>
<evidence type="ECO:0000313" key="4">
    <source>
        <dbReference type="EMBL" id="OHS99847.1"/>
    </source>
</evidence>
<sequence>MGAEGSKQKKGKKYSKSDIQELSNQCHFSVEQIEILYDKFKKISNAQSHDYKINAKEFQKALNLPTNEFTDHIFRAFDSDGSNQIEFGEFVLGLSCMTPEATIQEKAEFCFKIYDADYSGEITREELKDIFMISLRSNSNVSISDDQVNKIVDATFKQIDKDSSGSINLSEFSQAAAKNPSMLACVNLNTASLFTE</sequence>
<dbReference type="Proteomes" id="UP000179807">
    <property type="component" value="Unassembled WGS sequence"/>
</dbReference>
<dbReference type="InterPro" id="IPR018247">
    <property type="entry name" value="EF_Hand_1_Ca_BS"/>
</dbReference>
<evidence type="ECO:0000259" key="3">
    <source>
        <dbReference type="PROSITE" id="PS50222"/>
    </source>
</evidence>
<evidence type="ECO:0000256" key="2">
    <source>
        <dbReference type="ARBA" id="ARBA00022837"/>
    </source>
</evidence>
<dbReference type="PANTHER" id="PTHR23056:SF110">
    <property type="entry name" value="CALMODULIN"/>
    <property type="match status" value="1"/>
</dbReference>
<keyword evidence="1" id="KW-0677">Repeat</keyword>
<dbReference type="CDD" id="cd00051">
    <property type="entry name" value="EFh"/>
    <property type="match status" value="2"/>
</dbReference>
<dbReference type="VEuPathDB" id="TrichDB:TRFO_33596"/>
<dbReference type="InterPro" id="IPR011992">
    <property type="entry name" value="EF-hand-dom_pair"/>
</dbReference>
<dbReference type="PROSITE" id="PS50222">
    <property type="entry name" value="EF_HAND_2"/>
    <property type="match status" value="3"/>
</dbReference>
<dbReference type="GeneID" id="94843872"/>
<dbReference type="SUPFAM" id="SSF47473">
    <property type="entry name" value="EF-hand"/>
    <property type="match status" value="1"/>
</dbReference>
<protein>
    <submittedName>
        <fullName evidence="4">Calcineurin B-like protein 7</fullName>
    </submittedName>
</protein>
<feature type="domain" description="EF-hand" evidence="3">
    <location>
        <begin position="65"/>
        <end position="100"/>
    </location>
</feature>
<dbReference type="GO" id="GO:0019900">
    <property type="term" value="F:kinase binding"/>
    <property type="evidence" value="ECO:0007669"/>
    <property type="project" value="InterPro"/>
</dbReference>
<dbReference type="PRINTS" id="PR00450">
    <property type="entry name" value="RECOVERIN"/>
</dbReference>
<evidence type="ECO:0000256" key="1">
    <source>
        <dbReference type="ARBA" id="ARBA00022737"/>
    </source>
</evidence>
<dbReference type="Pfam" id="PF13499">
    <property type="entry name" value="EF-hand_7"/>
    <property type="match status" value="1"/>
</dbReference>
<dbReference type="Pfam" id="PF13833">
    <property type="entry name" value="EF-hand_8"/>
    <property type="match status" value="1"/>
</dbReference>
<dbReference type="EMBL" id="MLAK01000983">
    <property type="protein sequence ID" value="OHS99847.1"/>
    <property type="molecule type" value="Genomic_DNA"/>
</dbReference>
<dbReference type="PANTHER" id="PTHR23056">
    <property type="entry name" value="CALCINEURIN B"/>
    <property type="match status" value="1"/>
</dbReference>
<dbReference type="SMART" id="SM00054">
    <property type="entry name" value="EFh"/>
    <property type="match status" value="3"/>
</dbReference>
<feature type="domain" description="EF-hand" evidence="3">
    <location>
        <begin position="147"/>
        <end position="182"/>
    </location>
</feature>
<dbReference type="PROSITE" id="PS00018">
    <property type="entry name" value="EF_HAND_1"/>
    <property type="match status" value="2"/>
</dbReference>
<organism evidence="4 5">
    <name type="scientific">Tritrichomonas foetus</name>
    <dbReference type="NCBI Taxonomy" id="1144522"/>
    <lineage>
        <taxon>Eukaryota</taxon>
        <taxon>Metamonada</taxon>
        <taxon>Parabasalia</taxon>
        <taxon>Tritrichomonadida</taxon>
        <taxon>Tritrichomonadidae</taxon>
        <taxon>Tritrichomonas</taxon>
    </lineage>
</organism>
<dbReference type="GO" id="GO:0005509">
    <property type="term" value="F:calcium ion binding"/>
    <property type="evidence" value="ECO:0007669"/>
    <property type="project" value="InterPro"/>
</dbReference>
<dbReference type="AlphaFoldDB" id="A0A1J4JN30"/>
<name>A0A1J4JN30_9EUKA</name>
<dbReference type="RefSeq" id="XP_068352984.1">
    <property type="nucleotide sequence ID" value="XM_068509168.1"/>
</dbReference>
<dbReference type="OrthoDB" id="191686at2759"/>
<dbReference type="GO" id="GO:0019722">
    <property type="term" value="P:calcium-mediated signaling"/>
    <property type="evidence" value="ECO:0007669"/>
    <property type="project" value="InterPro"/>
</dbReference>
<feature type="domain" description="EF-hand" evidence="3">
    <location>
        <begin position="102"/>
        <end position="137"/>
    </location>
</feature>
<keyword evidence="2" id="KW-0106">Calcium</keyword>
<accession>A0A1J4JN30</accession>